<dbReference type="Pfam" id="PF01595">
    <property type="entry name" value="CNNM"/>
    <property type="match status" value="1"/>
</dbReference>
<dbReference type="InterPro" id="IPR005170">
    <property type="entry name" value="Transptr-assoc_dom"/>
</dbReference>
<evidence type="ECO:0000256" key="3">
    <source>
        <dbReference type="ARBA" id="ARBA00022475"/>
    </source>
</evidence>
<accession>A0A955RK27</accession>
<dbReference type="InterPro" id="IPR036318">
    <property type="entry name" value="FAD-bd_PCMH-like_sf"/>
</dbReference>
<keyword evidence="3" id="KW-1003">Cell membrane</keyword>
<sequence length="438" mass="49618">MMDSTEVAILPVALNVIGLLFLSGVFSGAETAFTNLSPARIEVIKNDGKFASNLMYRLYQKLDMVISLSLIMSNGVNIFLATYLTIFFTTVFGIELGGTLSASVGTVLVIIFGEILPKKIAILYPIHFSRATAHLLELLRILTFPLLLPIQLINKGMDTMKPLNEDQERVLLEEEIHATLGIGHLQGALESKEYEMMKQLLLLNDREVKEIMTARSEITAIHADSPVKDLLLLSADKNVSRVPVFTESIDTIDYIIHTIQLAPFLTDPKNLDRPVIDFCSTPAFKIPETKILDDLFFEFQRKRLHMAIVLDEYGNTNGLITLEDIVEEIFGEIEDETDELEIIIERIDDITFRAEGDATLEQIEPLLNLEFPEEFPKHKTIGWLILNIIHRFPEEGEKIRVPETNLELEVVDKDEEYIDKVHITILEDTIEPEETPTE</sequence>
<dbReference type="SMART" id="SM01091">
    <property type="entry name" value="CorC_HlyC"/>
    <property type="match status" value="1"/>
</dbReference>
<feature type="domain" description="CNNM transmembrane" evidence="13">
    <location>
        <begin position="5"/>
        <end position="194"/>
    </location>
</feature>
<evidence type="ECO:0000313" key="15">
    <source>
        <dbReference type="Proteomes" id="UP000754563"/>
    </source>
</evidence>
<dbReference type="InterPro" id="IPR002550">
    <property type="entry name" value="CNNM"/>
</dbReference>
<evidence type="ECO:0000256" key="8">
    <source>
        <dbReference type="ARBA" id="ARBA00023136"/>
    </source>
</evidence>
<dbReference type="InterPro" id="IPR016169">
    <property type="entry name" value="FAD-bd_PCMH_sub2"/>
</dbReference>
<dbReference type="SUPFAM" id="SSF54631">
    <property type="entry name" value="CBS-domain pair"/>
    <property type="match status" value="1"/>
</dbReference>
<keyword evidence="6 10" id="KW-1133">Transmembrane helix</keyword>
<keyword evidence="8 10" id="KW-0472">Membrane</keyword>
<feature type="domain" description="CBS" evidence="12">
    <location>
        <begin position="279"/>
        <end position="336"/>
    </location>
</feature>
<dbReference type="CDD" id="cd04590">
    <property type="entry name" value="CBS_pair_CorC_HlyC_assoc"/>
    <property type="match status" value="1"/>
</dbReference>
<dbReference type="Gene3D" id="3.10.580.10">
    <property type="entry name" value="CBS-domain"/>
    <property type="match status" value="1"/>
</dbReference>
<comment type="caution">
    <text evidence="14">The sequence shown here is derived from an EMBL/GenBank/DDBJ whole genome shotgun (WGS) entry which is preliminary data.</text>
</comment>
<evidence type="ECO:0000259" key="13">
    <source>
        <dbReference type="PROSITE" id="PS51846"/>
    </source>
</evidence>
<feature type="transmembrane region" description="Helical" evidence="11">
    <location>
        <begin position="91"/>
        <end position="113"/>
    </location>
</feature>
<dbReference type="FunFam" id="3.10.580.10:FF:000002">
    <property type="entry name" value="Magnesium/cobalt efflux protein CorC"/>
    <property type="match status" value="1"/>
</dbReference>
<evidence type="ECO:0000256" key="9">
    <source>
        <dbReference type="PROSITE-ProRule" id="PRU00703"/>
    </source>
</evidence>
<dbReference type="InterPro" id="IPR046342">
    <property type="entry name" value="CBS_dom_sf"/>
</dbReference>
<dbReference type="InterPro" id="IPR044751">
    <property type="entry name" value="Ion_transp-like_CBS"/>
</dbReference>
<evidence type="ECO:0000256" key="10">
    <source>
        <dbReference type="PROSITE-ProRule" id="PRU01193"/>
    </source>
</evidence>
<dbReference type="GO" id="GO:0050660">
    <property type="term" value="F:flavin adenine dinucleotide binding"/>
    <property type="evidence" value="ECO:0007669"/>
    <property type="project" value="InterPro"/>
</dbReference>
<dbReference type="GO" id="GO:0005886">
    <property type="term" value="C:plasma membrane"/>
    <property type="evidence" value="ECO:0007669"/>
    <property type="project" value="UniProtKB-SubCell"/>
</dbReference>
<feature type="transmembrane region" description="Helical" evidence="11">
    <location>
        <begin position="7"/>
        <end position="29"/>
    </location>
</feature>
<dbReference type="InterPro" id="IPR000644">
    <property type="entry name" value="CBS_dom"/>
</dbReference>
<evidence type="ECO:0000256" key="5">
    <source>
        <dbReference type="ARBA" id="ARBA00022737"/>
    </source>
</evidence>
<dbReference type="AlphaFoldDB" id="A0A955RK27"/>
<reference evidence="14" key="1">
    <citation type="submission" date="2020-04" db="EMBL/GenBank/DDBJ databases">
        <authorList>
            <person name="Zhang T."/>
        </authorList>
    </citation>
    <scope>NUCLEOTIDE SEQUENCE</scope>
    <source>
        <strain evidence="14">HKST-UBA11</strain>
    </source>
</reference>
<dbReference type="PANTHER" id="PTHR22777:SF32">
    <property type="entry name" value="UPF0053 INNER MEMBRANE PROTEIN YFJD"/>
    <property type="match status" value="1"/>
</dbReference>
<evidence type="ECO:0000256" key="1">
    <source>
        <dbReference type="ARBA" id="ARBA00004651"/>
    </source>
</evidence>
<protein>
    <submittedName>
        <fullName evidence="14">HlyC/CorC family transporter</fullName>
    </submittedName>
</protein>
<proteinExistence type="inferred from homology"/>
<dbReference type="PROSITE" id="PS51846">
    <property type="entry name" value="CNNM"/>
    <property type="match status" value="1"/>
</dbReference>
<dbReference type="Proteomes" id="UP000754563">
    <property type="component" value="Unassembled WGS sequence"/>
</dbReference>
<evidence type="ECO:0000256" key="11">
    <source>
        <dbReference type="SAM" id="Phobius"/>
    </source>
</evidence>
<comment type="similarity">
    <text evidence="2">Belongs to the UPF0053 family.</text>
</comment>
<dbReference type="Gene3D" id="3.30.465.10">
    <property type="match status" value="1"/>
</dbReference>
<dbReference type="EMBL" id="JAGQLH010000014">
    <property type="protein sequence ID" value="MCA9385346.1"/>
    <property type="molecule type" value="Genomic_DNA"/>
</dbReference>
<evidence type="ECO:0000256" key="6">
    <source>
        <dbReference type="ARBA" id="ARBA00022989"/>
    </source>
</evidence>
<dbReference type="PROSITE" id="PS51371">
    <property type="entry name" value="CBS"/>
    <property type="match status" value="1"/>
</dbReference>
<keyword evidence="4 10" id="KW-0812">Transmembrane</keyword>
<organism evidence="14 15">
    <name type="scientific">Candidatus Dojkabacteria bacterium</name>
    <dbReference type="NCBI Taxonomy" id="2099670"/>
    <lineage>
        <taxon>Bacteria</taxon>
        <taxon>Candidatus Dojkabacteria</taxon>
    </lineage>
</organism>
<gene>
    <name evidence="14" type="ORF">KC717_01720</name>
</gene>
<reference evidence="14" key="2">
    <citation type="journal article" date="2021" name="Microbiome">
        <title>Successional dynamics and alternative stable states in a saline activated sludge microbial community over 9 years.</title>
        <authorList>
            <person name="Wang Y."/>
            <person name="Ye J."/>
            <person name="Ju F."/>
            <person name="Liu L."/>
            <person name="Boyd J.A."/>
            <person name="Deng Y."/>
            <person name="Parks D.H."/>
            <person name="Jiang X."/>
            <person name="Yin X."/>
            <person name="Woodcroft B.J."/>
            <person name="Tyson G.W."/>
            <person name="Hugenholtz P."/>
            <person name="Polz M.F."/>
            <person name="Zhang T."/>
        </authorList>
    </citation>
    <scope>NUCLEOTIDE SEQUENCE</scope>
    <source>
        <strain evidence="14">HKST-UBA11</strain>
    </source>
</reference>
<feature type="transmembrane region" description="Helical" evidence="11">
    <location>
        <begin position="64"/>
        <end position="84"/>
    </location>
</feature>
<dbReference type="SUPFAM" id="SSF56176">
    <property type="entry name" value="FAD-binding/transporter-associated domain-like"/>
    <property type="match status" value="1"/>
</dbReference>
<keyword evidence="5" id="KW-0677">Repeat</keyword>
<evidence type="ECO:0000259" key="12">
    <source>
        <dbReference type="PROSITE" id="PS51371"/>
    </source>
</evidence>
<comment type="subcellular location">
    <subcellularLocation>
        <location evidence="1">Cell membrane</location>
        <topology evidence="1">Multi-pass membrane protein</topology>
    </subcellularLocation>
</comment>
<keyword evidence="7 9" id="KW-0129">CBS domain</keyword>
<dbReference type="Pfam" id="PF00571">
    <property type="entry name" value="CBS"/>
    <property type="match status" value="1"/>
</dbReference>
<dbReference type="Pfam" id="PF03471">
    <property type="entry name" value="CorC_HlyC"/>
    <property type="match status" value="1"/>
</dbReference>
<evidence type="ECO:0000313" key="14">
    <source>
        <dbReference type="EMBL" id="MCA9385346.1"/>
    </source>
</evidence>
<dbReference type="PANTHER" id="PTHR22777">
    <property type="entry name" value="HEMOLYSIN-RELATED"/>
    <property type="match status" value="1"/>
</dbReference>
<name>A0A955RK27_9BACT</name>
<evidence type="ECO:0000256" key="2">
    <source>
        <dbReference type="ARBA" id="ARBA00006337"/>
    </source>
</evidence>
<evidence type="ECO:0000256" key="7">
    <source>
        <dbReference type="ARBA" id="ARBA00023122"/>
    </source>
</evidence>
<evidence type="ECO:0000256" key="4">
    <source>
        <dbReference type="ARBA" id="ARBA00022692"/>
    </source>
</evidence>